<feature type="transmembrane region" description="Helical" evidence="1">
    <location>
        <begin position="279"/>
        <end position="299"/>
    </location>
</feature>
<name>A0A2U2B4D8_9BACT</name>
<proteinExistence type="predicted"/>
<dbReference type="PANTHER" id="PTHR34220">
    <property type="entry name" value="SENSOR HISTIDINE KINASE YPDA"/>
    <property type="match status" value="1"/>
</dbReference>
<feature type="domain" description="Signal transduction histidine kinase internal region" evidence="2">
    <location>
        <begin position="333"/>
        <end position="409"/>
    </location>
</feature>
<sequence>MDFKLMYRILFNKRNVVALVILVVVFSLGTYGIRQQMHQQYNHDSQSLIHASTKGYQKFLNYYYKSYDRVLEALDYEWNEANNIDTGLRGNMETILEMDSTIVAVGAMLHNQLWEIHEDSLEVPLPDMRSLLQPEDEDGRQASVLKERYLFVGGDSGRYDAQYARGIIIDLYRLHEKFIRDNVYTSVYQVVINQYQQCVYHPEIEKVGKHYPLPGYLFNNEKYNYEQFDKLHLAQSDYLQMPVYIEYSSMPFRGDEWIVSSVSPGFEVKDMIVRQERNMVLLFLFFLSTLLGILMFGILHWKREFLLRSSAEQENLNLLLKHEKQKSETISVKLELLRSGLNSHFMFNSLGTVKALLSKDDEIARKMLSNLSHLYRYQLRTEGEQMVTLRDELGFTQTYVDVINLRMNSSIRLEINNLSDYFDSKVLPVSLQLLVENCIKHNIATEKDPLVITIKVTEGRIFVINELRPKVALVETNGKGLNNLNIRYTLITEKECTFKKENGQFIASIPVIN</sequence>
<evidence type="ECO:0000313" key="4">
    <source>
        <dbReference type="Proteomes" id="UP000244956"/>
    </source>
</evidence>
<dbReference type="EMBL" id="QEWP01000022">
    <property type="protein sequence ID" value="PWD97932.1"/>
    <property type="molecule type" value="Genomic_DNA"/>
</dbReference>
<keyword evidence="4" id="KW-1185">Reference proteome</keyword>
<keyword evidence="1" id="KW-1133">Transmembrane helix</keyword>
<dbReference type="GO" id="GO:0016020">
    <property type="term" value="C:membrane"/>
    <property type="evidence" value="ECO:0007669"/>
    <property type="project" value="InterPro"/>
</dbReference>
<dbReference type="Proteomes" id="UP000244956">
    <property type="component" value="Unassembled WGS sequence"/>
</dbReference>
<evidence type="ECO:0000313" key="3">
    <source>
        <dbReference type="EMBL" id="PWD97932.1"/>
    </source>
</evidence>
<comment type="caution">
    <text evidence="3">The sequence shown here is derived from an EMBL/GenBank/DDBJ whole genome shotgun (WGS) entry which is preliminary data.</text>
</comment>
<evidence type="ECO:0000256" key="1">
    <source>
        <dbReference type="SAM" id="Phobius"/>
    </source>
</evidence>
<dbReference type="GO" id="GO:0000155">
    <property type="term" value="F:phosphorelay sensor kinase activity"/>
    <property type="evidence" value="ECO:0007669"/>
    <property type="project" value="InterPro"/>
</dbReference>
<evidence type="ECO:0000259" key="2">
    <source>
        <dbReference type="Pfam" id="PF06580"/>
    </source>
</evidence>
<dbReference type="Pfam" id="PF06580">
    <property type="entry name" value="His_kinase"/>
    <property type="match status" value="1"/>
</dbReference>
<dbReference type="InterPro" id="IPR050640">
    <property type="entry name" value="Bact_2-comp_sensor_kinase"/>
</dbReference>
<organism evidence="3 4">
    <name type="scientific">Marinilabilia rubra</name>
    <dbReference type="NCBI Taxonomy" id="2162893"/>
    <lineage>
        <taxon>Bacteria</taxon>
        <taxon>Pseudomonadati</taxon>
        <taxon>Bacteroidota</taxon>
        <taxon>Bacteroidia</taxon>
        <taxon>Marinilabiliales</taxon>
        <taxon>Marinilabiliaceae</taxon>
        <taxon>Marinilabilia</taxon>
    </lineage>
</organism>
<accession>A0A2U2B4D8</accession>
<protein>
    <recommendedName>
        <fullName evidence="2">Signal transduction histidine kinase internal region domain-containing protein</fullName>
    </recommendedName>
</protein>
<keyword evidence="1" id="KW-0472">Membrane</keyword>
<gene>
    <name evidence="3" type="ORF">DDZ16_18425</name>
</gene>
<dbReference type="InterPro" id="IPR010559">
    <property type="entry name" value="Sig_transdc_His_kin_internal"/>
</dbReference>
<reference evidence="3 4" key="1">
    <citation type="submission" date="2018-05" db="EMBL/GenBank/DDBJ databases">
        <title>Marinilabilia rubrum sp. nov., isolated from saltern sediment.</title>
        <authorList>
            <person name="Zhang R."/>
        </authorList>
    </citation>
    <scope>NUCLEOTIDE SEQUENCE [LARGE SCALE GENOMIC DNA]</scope>
    <source>
        <strain evidence="3 4">WTE16</strain>
    </source>
</reference>
<keyword evidence="1" id="KW-0812">Transmembrane</keyword>
<dbReference type="PANTHER" id="PTHR34220:SF7">
    <property type="entry name" value="SENSOR HISTIDINE KINASE YPDA"/>
    <property type="match status" value="1"/>
</dbReference>
<dbReference type="AlphaFoldDB" id="A0A2U2B4D8"/>